<dbReference type="RefSeq" id="WP_342323135.1">
    <property type="nucleotide sequence ID" value="NZ_CP151800.1"/>
</dbReference>
<reference evidence="2 3" key="1">
    <citation type="submission" date="2024-04" db="EMBL/GenBank/DDBJ databases">
        <title>Kosakonia calanthae sp. nov., a halophilic bacterium isolated from leaves of Calanthe tiplacata.</title>
        <authorList>
            <person name="Wu P."/>
        </authorList>
    </citation>
    <scope>NUCLEOTIDE SEQUENCE [LARGE SCALE GENOMIC DNA]</scope>
    <source>
        <strain evidence="2 3">BYX6</strain>
    </source>
</reference>
<accession>A0ABZ3B789</accession>
<feature type="domain" description="DUF7480" evidence="1">
    <location>
        <begin position="26"/>
        <end position="103"/>
    </location>
</feature>
<keyword evidence="3" id="KW-1185">Reference proteome</keyword>
<name>A0ABZ3B789_9ENTR</name>
<organism evidence="2 3">
    <name type="scientific">Kosakonia calanthes</name>
    <dbReference type="NCBI Taxonomy" id="3139408"/>
    <lineage>
        <taxon>Bacteria</taxon>
        <taxon>Pseudomonadati</taxon>
        <taxon>Pseudomonadota</taxon>
        <taxon>Gammaproteobacteria</taxon>
        <taxon>Enterobacterales</taxon>
        <taxon>Enterobacteriaceae</taxon>
        <taxon>Kosakonia</taxon>
    </lineage>
</organism>
<sequence>MKKYFSLFLPLFLAGCPVGDRINMRPAQSTVVNNQICIVVNQPDAGEKIIGIGIWDYSTVKYAYEKSYASAPILLESGECIPGIDHFAFKDGNAYNITVRTGLRSYEARFTVAMQGKNIALQDMNN</sequence>
<dbReference type="InterPro" id="IPR054657">
    <property type="entry name" value="T6SS_periplasmic_put"/>
</dbReference>
<dbReference type="Pfam" id="PF24295">
    <property type="entry name" value="DUF7480"/>
    <property type="match status" value="1"/>
</dbReference>
<dbReference type="Proteomes" id="UP001466893">
    <property type="component" value="Chromosome"/>
</dbReference>
<dbReference type="PROSITE" id="PS51257">
    <property type="entry name" value="PROKAR_LIPOPROTEIN"/>
    <property type="match status" value="1"/>
</dbReference>
<evidence type="ECO:0000259" key="1">
    <source>
        <dbReference type="Pfam" id="PF24295"/>
    </source>
</evidence>
<evidence type="ECO:0000313" key="2">
    <source>
        <dbReference type="EMBL" id="WZV98532.1"/>
    </source>
</evidence>
<dbReference type="NCBIfam" id="NF045617">
    <property type="entry name" value="mostly_LP"/>
    <property type="match status" value="1"/>
</dbReference>
<gene>
    <name evidence="2" type="ORF">AAEY27_01130</name>
</gene>
<proteinExistence type="predicted"/>
<protein>
    <submittedName>
        <fullName evidence="2">T6SS immunity periplasmic lipoprotein</fullName>
    </submittedName>
</protein>
<evidence type="ECO:0000313" key="3">
    <source>
        <dbReference type="Proteomes" id="UP001466893"/>
    </source>
</evidence>
<dbReference type="InterPro" id="IPR055903">
    <property type="entry name" value="DUF7480"/>
</dbReference>
<dbReference type="EMBL" id="CP151800">
    <property type="protein sequence ID" value="WZV98532.1"/>
    <property type="molecule type" value="Genomic_DNA"/>
</dbReference>
<keyword evidence="2" id="KW-0449">Lipoprotein</keyword>